<accession>S8CFD4</accession>
<dbReference type="Gene3D" id="3.10.20.90">
    <property type="entry name" value="Phosphatidylinositol 3-kinase Catalytic Subunit, Chain A, domain 1"/>
    <property type="match status" value="1"/>
</dbReference>
<dbReference type="EMBL" id="AUSU01004114">
    <property type="protein sequence ID" value="EPS65644.1"/>
    <property type="molecule type" value="Genomic_DNA"/>
</dbReference>
<comment type="caution">
    <text evidence="3">The sequence shown here is derived from an EMBL/GenBank/DDBJ whole genome shotgun (WGS) entry which is preliminary data.</text>
</comment>
<evidence type="ECO:0000313" key="4">
    <source>
        <dbReference type="Proteomes" id="UP000015453"/>
    </source>
</evidence>
<reference evidence="3 4" key="1">
    <citation type="journal article" date="2013" name="BMC Genomics">
        <title>The miniature genome of a carnivorous plant Genlisea aurea contains a low number of genes and short non-coding sequences.</title>
        <authorList>
            <person name="Leushkin E.V."/>
            <person name="Sutormin R.A."/>
            <person name="Nabieva E.R."/>
            <person name="Penin A.A."/>
            <person name="Kondrashov A.S."/>
            <person name="Logacheva M.D."/>
        </authorList>
    </citation>
    <scope>NUCLEOTIDE SEQUENCE [LARGE SCALE GENOMIC DNA]</scope>
</reference>
<dbReference type="SUPFAM" id="SSF54236">
    <property type="entry name" value="Ubiquitin-like"/>
    <property type="match status" value="2"/>
</dbReference>
<dbReference type="PROSITE" id="PS50053">
    <property type="entry name" value="UBIQUITIN_2"/>
    <property type="match status" value="1"/>
</dbReference>
<name>S8CFD4_9LAMI</name>
<feature type="region of interest" description="Disordered" evidence="1">
    <location>
        <begin position="132"/>
        <end position="155"/>
    </location>
</feature>
<dbReference type="InterPro" id="IPR000626">
    <property type="entry name" value="Ubiquitin-like_dom"/>
</dbReference>
<protein>
    <recommendedName>
        <fullName evidence="2">Ubiquitin-like domain-containing protein</fullName>
    </recommendedName>
</protein>
<sequence>MMLAVSVNGQSFPVKLESSSTISDLKAKIQDVIIAQSSSSSSHSYVLDDDRKSIADCNICDGSTLFLHTSAAANNCNAGPSFHIRVMSLKGNRYMKLQVHGADTISAVKSRIEARVGRPLPAGCIVSTASGRRLRDGDTTSRTAPPYPPPPILWGQQQPAARRGFELGIYCEFVREYTFEVRSTDTDSQREGADIRQEASAFAGMWAPPAVVPGKGASRRENGGRLPIENHPDLEMIFEFVNGFPFLF</sequence>
<organism evidence="3 4">
    <name type="scientific">Genlisea aurea</name>
    <dbReference type="NCBI Taxonomy" id="192259"/>
    <lineage>
        <taxon>Eukaryota</taxon>
        <taxon>Viridiplantae</taxon>
        <taxon>Streptophyta</taxon>
        <taxon>Embryophyta</taxon>
        <taxon>Tracheophyta</taxon>
        <taxon>Spermatophyta</taxon>
        <taxon>Magnoliopsida</taxon>
        <taxon>eudicotyledons</taxon>
        <taxon>Gunneridae</taxon>
        <taxon>Pentapetalae</taxon>
        <taxon>asterids</taxon>
        <taxon>lamiids</taxon>
        <taxon>Lamiales</taxon>
        <taxon>Lentibulariaceae</taxon>
        <taxon>Genlisea</taxon>
    </lineage>
</organism>
<feature type="domain" description="Ubiquitin-like" evidence="2">
    <location>
        <begin position="82"/>
        <end position="141"/>
    </location>
</feature>
<dbReference type="AlphaFoldDB" id="S8CFD4"/>
<dbReference type="Pfam" id="PF00240">
    <property type="entry name" value="ubiquitin"/>
    <property type="match status" value="1"/>
</dbReference>
<proteinExistence type="predicted"/>
<evidence type="ECO:0000256" key="1">
    <source>
        <dbReference type="SAM" id="MobiDB-lite"/>
    </source>
</evidence>
<dbReference type="Proteomes" id="UP000015453">
    <property type="component" value="Unassembled WGS sequence"/>
</dbReference>
<gene>
    <name evidence="3" type="ORF">M569_09134</name>
</gene>
<evidence type="ECO:0000313" key="3">
    <source>
        <dbReference type="EMBL" id="EPS65644.1"/>
    </source>
</evidence>
<evidence type="ECO:0000259" key="2">
    <source>
        <dbReference type="PROSITE" id="PS50053"/>
    </source>
</evidence>
<dbReference type="InterPro" id="IPR029071">
    <property type="entry name" value="Ubiquitin-like_domsf"/>
</dbReference>
<keyword evidence="4" id="KW-1185">Reference proteome</keyword>
<dbReference type="CDD" id="cd17039">
    <property type="entry name" value="Ubl_ubiquitin_like"/>
    <property type="match status" value="2"/>
</dbReference>